<name>A0A1Q8VVQ8_9ACTO</name>
<protein>
    <submittedName>
        <fullName evidence="2">Immunity protein</fullName>
    </submittedName>
</protein>
<reference evidence="2 3" key="1">
    <citation type="submission" date="2016-12" db="EMBL/GenBank/DDBJ databases">
        <title>Genomic comparison of strains in the 'Actinomyces naeslundii' group.</title>
        <authorList>
            <person name="Mughal S.R."/>
            <person name="Do T."/>
            <person name="Gilbert S.C."/>
            <person name="Witherden E.A."/>
            <person name="Didelot X."/>
            <person name="Beighton D."/>
        </authorList>
    </citation>
    <scope>NUCLEOTIDE SEQUENCE [LARGE SCALE GENOMIC DNA]</scope>
    <source>
        <strain evidence="2 3">S24V</strain>
    </source>
</reference>
<dbReference type="AlphaFoldDB" id="A0A1Q8VVQ8"/>
<accession>A0A1Q8VVQ8</accession>
<evidence type="ECO:0000259" key="1">
    <source>
        <dbReference type="Pfam" id="PF14423"/>
    </source>
</evidence>
<sequence length="206" mass="23529">MIDINSINREIQLARFELNDSSNIKGIPSLRTRKRIWKAMLDPEDTEGTYRRRTSLRILCVEQVKHHWYRAFPRDERVDEMIALTQDVVEQREDADTSQQRAESFLVDVLDEINDFNSITEPASLVADAASSTVISACHRYLDYDVANSAEEDDERLPDALDTSYCCASAAAGALNWQPVEETDVAARRAFWLWYLDEAIPTVLAN</sequence>
<evidence type="ECO:0000313" key="2">
    <source>
        <dbReference type="EMBL" id="OLO52264.1"/>
    </source>
</evidence>
<feature type="domain" description="Immunity protein Imm5" evidence="1">
    <location>
        <begin position="25"/>
        <end position="201"/>
    </location>
</feature>
<dbReference type="InterPro" id="IPR025675">
    <property type="entry name" value="Imm5"/>
</dbReference>
<organism evidence="2 3">
    <name type="scientific">Actinomyces oris</name>
    <dbReference type="NCBI Taxonomy" id="544580"/>
    <lineage>
        <taxon>Bacteria</taxon>
        <taxon>Bacillati</taxon>
        <taxon>Actinomycetota</taxon>
        <taxon>Actinomycetes</taxon>
        <taxon>Actinomycetales</taxon>
        <taxon>Actinomycetaceae</taxon>
        <taxon>Actinomyces</taxon>
    </lineage>
</organism>
<dbReference type="EMBL" id="MSKI01000071">
    <property type="protein sequence ID" value="OLO52264.1"/>
    <property type="molecule type" value="Genomic_DNA"/>
</dbReference>
<comment type="caution">
    <text evidence="2">The sequence shown here is derived from an EMBL/GenBank/DDBJ whole genome shotgun (WGS) entry which is preliminary data.</text>
</comment>
<evidence type="ECO:0000313" key="3">
    <source>
        <dbReference type="Proteomes" id="UP000186855"/>
    </source>
</evidence>
<proteinExistence type="predicted"/>
<dbReference type="Pfam" id="PF14423">
    <property type="entry name" value="Imm5"/>
    <property type="match status" value="1"/>
</dbReference>
<dbReference type="Proteomes" id="UP000186855">
    <property type="component" value="Unassembled WGS sequence"/>
</dbReference>
<gene>
    <name evidence="2" type="ORF">BKH30_07155</name>
</gene>